<dbReference type="RefSeq" id="WP_199020195.1">
    <property type="nucleotide sequence ID" value="NZ_JAELUP010000089.1"/>
</dbReference>
<organism evidence="1 2">
    <name type="scientific">Paenibacillus roseus</name>
    <dbReference type="NCBI Taxonomy" id="2798579"/>
    <lineage>
        <taxon>Bacteria</taxon>
        <taxon>Bacillati</taxon>
        <taxon>Bacillota</taxon>
        <taxon>Bacilli</taxon>
        <taxon>Bacillales</taxon>
        <taxon>Paenibacillaceae</taxon>
        <taxon>Paenibacillus</taxon>
    </lineage>
</organism>
<reference evidence="1" key="1">
    <citation type="submission" date="2020-12" db="EMBL/GenBank/DDBJ databases">
        <authorList>
            <person name="Huq M.A."/>
        </authorList>
    </citation>
    <scope>NUCLEOTIDE SEQUENCE</scope>
    <source>
        <strain evidence="1">MAHUQ-46</strain>
    </source>
</reference>
<evidence type="ECO:0000313" key="1">
    <source>
        <dbReference type="EMBL" id="MBJ6362649.1"/>
    </source>
</evidence>
<protein>
    <submittedName>
        <fullName evidence="1">Uncharacterized protein</fullName>
    </submittedName>
</protein>
<name>A0A934MRT5_9BACL</name>
<dbReference type="AlphaFoldDB" id="A0A934MRT5"/>
<sequence length="82" mass="8904">MGEYGGADNLIVLNSQFVFASSDYKTVDGIGVGSLEAEVLEKLGKPNLKTKTGWGYKSGDYAAFYLYFEEGVVKYMSIGMPS</sequence>
<keyword evidence="2" id="KW-1185">Reference proteome</keyword>
<dbReference type="EMBL" id="JAELUP010000089">
    <property type="protein sequence ID" value="MBJ6362649.1"/>
    <property type="molecule type" value="Genomic_DNA"/>
</dbReference>
<accession>A0A934MRT5</accession>
<proteinExistence type="predicted"/>
<gene>
    <name evidence="1" type="ORF">JFN88_15630</name>
</gene>
<evidence type="ECO:0000313" key="2">
    <source>
        <dbReference type="Proteomes" id="UP000640274"/>
    </source>
</evidence>
<comment type="caution">
    <text evidence="1">The sequence shown here is derived from an EMBL/GenBank/DDBJ whole genome shotgun (WGS) entry which is preliminary data.</text>
</comment>
<dbReference type="Proteomes" id="UP000640274">
    <property type="component" value="Unassembled WGS sequence"/>
</dbReference>